<gene>
    <name evidence="2" type="ORF">H1R20_g2769</name>
</gene>
<name>A0A9W8MME7_9AGAR</name>
<proteinExistence type="predicted"/>
<dbReference type="CDD" id="cd01860">
    <property type="entry name" value="Rab5_related"/>
    <property type="match status" value="1"/>
</dbReference>
<dbReference type="NCBIfam" id="TIGR00231">
    <property type="entry name" value="small_GTP"/>
    <property type="match status" value="1"/>
</dbReference>
<dbReference type="Pfam" id="PF00071">
    <property type="entry name" value="Ras"/>
    <property type="match status" value="1"/>
</dbReference>
<keyword evidence="1" id="KW-0547">Nucleotide-binding</keyword>
<comment type="caution">
    <text evidence="2">The sequence shown here is derived from an EMBL/GenBank/DDBJ whole genome shotgun (WGS) entry which is preliminary data.</text>
</comment>
<dbReference type="InterPro" id="IPR001806">
    <property type="entry name" value="Small_GTPase"/>
</dbReference>
<dbReference type="SMART" id="SM00174">
    <property type="entry name" value="RHO"/>
    <property type="match status" value="1"/>
</dbReference>
<dbReference type="PROSITE" id="PS51420">
    <property type="entry name" value="RHO"/>
    <property type="match status" value="1"/>
</dbReference>
<dbReference type="InterPro" id="IPR005225">
    <property type="entry name" value="Small_GTP-bd"/>
</dbReference>
<dbReference type="FunFam" id="3.40.50.300:FF:000808">
    <property type="entry name" value="Small GTP-binding protein, putative"/>
    <property type="match status" value="1"/>
</dbReference>
<dbReference type="InterPro" id="IPR027417">
    <property type="entry name" value="P-loop_NTPase"/>
</dbReference>
<reference evidence="2" key="1">
    <citation type="submission" date="2022-06" db="EMBL/GenBank/DDBJ databases">
        <title>Genome Sequence of Candolleomyces eurysporus.</title>
        <authorList>
            <person name="Buettner E."/>
        </authorList>
    </citation>
    <scope>NUCLEOTIDE SEQUENCE</scope>
    <source>
        <strain evidence="2">VTCC 930004</strain>
    </source>
</reference>
<accession>A0A9W8MME7</accession>
<dbReference type="PANTHER" id="PTHR47978">
    <property type="match status" value="1"/>
</dbReference>
<dbReference type="Proteomes" id="UP001140091">
    <property type="component" value="Unassembled WGS sequence"/>
</dbReference>
<evidence type="ECO:0000313" key="2">
    <source>
        <dbReference type="EMBL" id="KAJ2934313.1"/>
    </source>
</evidence>
<dbReference type="PROSITE" id="PS51419">
    <property type="entry name" value="RAB"/>
    <property type="match status" value="1"/>
</dbReference>
<dbReference type="SUPFAM" id="SSF52540">
    <property type="entry name" value="P-loop containing nucleoside triphosphate hydrolases"/>
    <property type="match status" value="1"/>
</dbReference>
<protein>
    <recommendedName>
        <fullName evidence="4">GTP-binding protein RAB5</fullName>
    </recommendedName>
</protein>
<dbReference type="EMBL" id="JANBPK010000720">
    <property type="protein sequence ID" value="KAJ2934313.1"/>
    <property type="molecule type" value="Genomic_DNA"/>
</dbReference>
<organism evidence="2 3">
    <name type="scientific">Candolleomyces eurysporus</name>
    <dbReference type="NCBI Taxonomy" id="2828524"/>
    <lineage>
        <taxon>Eukaryota</taxon>
        <taxon>Fungi</taxon>
        <taxon>Dikarya</taxon>
        <taxon>Basidiomycota</taxon>
        <taxon>Agaricomycotina</taxon>
        <taxon>Agaricomycetes</taxon>
        <taxon>Agaricomycetidae</taxon>
        <taxon>Agaricales</taxon>
        <taxon>Agaricineae</taxon>
        <taxon>Psathyrellaceae</taxon>
        <taxon>Candolleomyces</taxon>
    </lineage>
</organism>
<dbReference type="Gene3D" id="3.40.50.300">
    <property type="entry name" value="P-loop containing nucleotide triphosphate hydrolases"/>
    <property type="match status" value="1"/>
</dbReference>
<sequence length="227" mass="25251">MSKQFQFKLVLLGESAVGKSSLVLRFVKDQFDDYRESTIGAAFLTQTVTLDDQSTVKFEIWDTAVSSTYHPLSPSCNHHPYHACYQAPMYYRNANCAVVVYDITQAQSLEKARTWIRELQRQADPSIVIALCGNKTDLGARRQVSQEEAQKYAEEEGLMWAETSAKTGEGVQEIFTAIGAQHSALSVVVVKLIIIIVIQLYSQEAPSDCPTVCTTWGLAGSWCQNRG</sequence>
<dbReference type="GO" id="GO:0003924">
    <property type="term" value="F:GTPase activity"/>
    <property type="evidence" value="ECO:0007669"/>
    <property type="project" value="InterPro"/>
</dbReference>
<dbReference type="SMART" id="SM00175">
    <property type="entry name" value="RAB"/>
    <property type="match status" value="1"/>
</dbReference>
<dbReference type="PRINTS" id="PR00449">
    <property type="entry name" value="RASTRNSFRMNG"/>
</dbReference>
<evidence type="ECO:0000256" key="1">
    <source>
        <dbReference type="ARBA" id="ARBA00022741"/>
    </source>
</evidence>
<evidence type="ECO:0000313" key="3">
    <source>
        <dbReference type="Proteomes" id="UP001140091"/>
    </source>
</evidence>
<dbReference type="PROSITE" id="PS51421">
    <property type="entry name" value="RAS"/>
    <property type="match status" value="1"/>
</dbReference>
<evidence type="ECO:0008006" key="4">
    <source>
        <dbReference type="Google" id="ProtNLM"/>
    </source>
</evidence>
<feature type="non-terminal residue" evidence="2">
    <location>
        <position position="227"/>
    </location>
</feature>
<dbReference type="GO" id="GO:0005525">
    <property type="term" value="F:GTP binding"/>
    <property type="evidence" value="ECO:0007669"/>
    <property type="project" value="InterPro"/>
</dbReference>
<dbReference type="AlphaFoldDB" id="A0A9W8MME7"/>
<dbReference type="SMART" id="SM00173">
    <property type="entry name" value="RAS"/>
    <property type="match status" value="1"/>
</dbReference>
<keyword evidence="3" id="KW-1185">Reference proteome</keyword>
<dbReference type="OrthoDB" id="63533at2759"/>